<evidence type="ECO:0000256" key="3">
    <source>
        <dbReference type="ARBA" id="ARBA00022448"/>
    </source>
</evidence>
<name>A0A8C4WZE3_EPTBU</name>
<keyword evidence="4 9" id="KW-0812">Transmembrane</keyword>
<accession>A0A8C4WZE3</accession>
<dbReference type="GO" id="GO:0016020">
    <property type="term" value="C:membrane"/>
    <property type="evidence" value="ECO:0007669"/>
    <property type="project" value="UniProtKB-SubCell"/>
</dbReference>
<keyword evidence="3 9" id="KW-0813">Transport</keyword>
<feature type="transmembrane region" description="Helical" evidence="9">
    <location>
        <begin position="125"/>
        <end position="144"/>
    </location>
</feature>
<protein>
    <recommendedName>
        <fullName evidence="9">Vesicle transport protein</fullName>
    </recommendedName>
</protein>
<dbReference type="GO" id="GO:0015031">
    <property type="term" value="P:protein transport"/>
    <property type="evidence" value="ECO:0007669"/>
    <property type="project" value="UniProtKB-KW"/>
</dbReference>
<dbReference type="Proteomes" id="UP000694388">
    <property type="component" value="Unplaced"/>
</dbReference>
<dbReference type="InterPro" id="IPR007305">
    <property type="entry name" value="Vesicle_transpt_Got1/SFT2"/>
</dbReference>
<keyword evidence="7 9" id="KW-0472">Membrane</keyword>
<feature type="transmembrane region" description="Helical" evidence="9">
    <location>
        <begin position="99"/>
        <end position="119"/>
    </location>
</feature>
<evidence type="ECO:0000256" key="1">
    <source>
        <dbReference type="ARBA" id="ARBA00003566"/>
    </source>
</evidence>
<feature type="transmembrane region" description="Helical" evidence="9">
    <location>
        <begin position="37"/>
        <end position="58"/>
    </location>
</feature>
<dbReference type="Ensembl" id="ENSEBUT00000022673.1">
    <property type="protein sequence ID" value="ENSEBUP00000022097.1"/>
    <property type="gene ID" value="ENSEBUG00000013631.1"/>
</dbReference>
<evidence type="ECO:0000256" key="4">
    <source>
        <dbReference type="ARBA" id="ARBA00022692"/>
    </source>
</evidence>
<organism evidence="10 11">
    <name type="scientific">Eptatretus burgeri</name>
    <name type="common">Inshore hagfish</name>
    <dbReference type="NCBI Taxonomy" id="7764"/>
    <lineage>
        <taxon>Eukaryota</taxon>
        <taxon>Metazoa</taxon>
        <taxon>Chordata</taxon>
        <taxon>Craniata</taxon>
        <taxon>Vertebrata</taxon>
        <taxon>Cyclostomata</taxon>
        <taxon>Myxini</taxon>
        <taxon>Myxiniformes</taxon>
        <taxon>Myxinidae</taxon>
        <taxon>Eptatretinae</taxon>
        <taxon>Eptatretus</taxon>
    </lineage>
</organism>
<evidence type="ECO:0000256" key="8">
    <source>
        <dbReference type="ARBA" id="ARBA00025800"/>
    </source>
</evidence>
<evidence type="ECO:0000313" key="10">
    <source>
        <dbReference type="Ensembl" id="ENSEBUP00000022097.1"/>
    </source>
</evidence>
<dbReference type="PANTHER" id="PTHR23137:SF6">
    <property type="entry name" value="VESICLE TRANSPORT PROTEIN"/>
    <property type="match status" value="1"/>
</dbReference>
<evidence type="ECO:0000256" key="9">
    <source>
        <dbReference type="RuleBase" id="RU363111"/>
    </source>
</evidence>
<dbReference type="GO" id="GO:0005737">
    <property type="term" value="C:cytoplasm"/>
    <property type="evidence" value="ECO:0007669"/>
    <property type="project" value="UniProtKB-ARBA"/>
</dbReference>
<comment type="similarity">
    <text evidence="8 9">Belongs to the SFT2 family.</text>
</comment>
<evidence type="ECO:0000256" key="5">
    <source>
        <dbReference type="ARBA" id="ARBA00022927"/>
    </source>
</evidence>
<dbReference type="GO" id="GO:0012505">
    <property type="term" value="C:endomembrane system"/>
    <property type="evidence" value="ECO:0007669"/>
    <property type="project" value="UniProtKB-ARBA"/>
</dbReference>
<reference evidence="10" key="1">
    <citation type="submission" date="2025-08" db="UniProtKB">
        <authorList>
            <consortium name="Ensembl"/>
        </authorList>
    </citation>
    <scope>IDENTIFICATION</scope>
</reference>
<dbReference type="PANTHER" id="PTHR23137">
    <property type="entry name" value="VESICLE TRANSPORT PROTEIN-RELATED"/>
    <property type="match status" value="1"/>
</dbReference>
<keyword evidence="5 9" id="KW-0653">Protein transport</keyword>
<feature type="transmembrane region" description="Helical" evidence="9">
    <location>
        <begin position="64"/>
        <end position="87"/>
    </location>
</feature>
<sequence length="160" mass="18029">MDKLRQALSGQEEDSESTFMTQISDASTLSWSTRVKGFAACFAFGILCSILGTVFLWFRNGLILFALFYTCGNLCALASTCFLMGPIKQLKRMFDSTRVFATIAMLICLLLTLFSAFWWHNKGLALLFCIMQFLAMSWYSLSYIPYARDAAKKCFTSCLA</sequence>
<keyword evidence="6 9" id="KW-1133">Transmembrane helix</keyword>
<comment type="subcellular location">
    <subcellularLocation>
        <location evidence="2 9">Membrane</location>
        <topology evidence="2 9">Multi-pass membrane protein</topology>
    </subcellularLocation>
</comment>
<dbReference type="GeneTree" id="ENSGT00390000018525"/>
<evidence type="ECO:0000256" key="2">
    <source>
        <dbReference type="ARBA" id="ARBA00004141"/>
    </source>
</evidence>
<keyword evidence="11" id="KW-1185">Reference proteome</keyword>
<dbReference type="AlphaFoldDB" id="A0A8C4WZE3"/>
<comment type="function">
    <text evidence="1 9">May be involved in fusion of retrograde transport vesicles derived from an endocytic compartment with the Golgi complex.</text>
</comment>
<dbReference type="GO" id="GO:0016192">
    <property type="term" value="P:vesicle-mediated transport"/>
    <property type="evidence" value="ECO:0007669"/>
    <property type="project" value="InterPro"/>
</dbReference>
<evidence type="ECO:0000256" key="6">
    <source>
        <dbReference type="ARBA" id="ARBA00022989"/>
    </source>
</evidence>
<evidence type="ECO:0000256" key="7">
    <source>
        <dbReference type="ARBA" id="ARBA00023136"/>
    </source>
</evidence>
<dbReference type="OMA" id="RLQCFLG"/>
<evidence type="ECO:0000313" key="11">
    <source>
        <dbReference type="Proteomes" id="UP000694388"/>
    </source>
</evidence>
<dbReference type="InterPro" id="IPR011691">
    <property type="entry name" value="Vesicle_transpt_SFT2"/>
</dbReference>
<dbReference type="Pfam" id="PF04178">
    <property type="entry name" value="Got1"/>
    <property type="match status" value="1"/>
</dbReference>
<reference evidence="10" key="2">
    <citation type="submission" date="2025-09" db="UniProtKB">
        <authorList>
            <consortium name="Ensembl"/>
        </authorList>
    </citation>
    <scope>IDENTIFICATION</scope>
</reference>
<proteinExistence type="inferred from homology"/>